<evidence type="ECO:0008006" key="4">
    <source>
        <dbReference type="Google" id="ProtNLM"/>
    </source>
</evidence>
<evidence type="ECO:0000256" key="1">
    <source>
        <dbReference type="SAM" id="SignalP"/>
    </source>
</evidence>
<reference evidence="2 3" key="1">
    <citation type="submission" date="2014-11" db="EMBL/GenBank/DDBJ databases">
        <title>Genome sequence of Flavihumibacter solisilvae 3-3.</title>
        <authorList>
            <person name="Zhou G."/>
            <person name="Li M."/>
            <person name="Wang G."/>
        </authorList>
    </citation>
    <scope>NUCLEOTIDE SEQUENCE [LARGE SCALE GENOMIC DNA]</scope>
    <source>
        <strain evidence="2 3">3-3</strain>
    </source>
</reference>
<keyword evidence="1" id="KW-0732">Signal</keyword>
<dbReference type="PROSITE" id="PS51257">
    <property type="entry name" value="PROKAR_LIPOPROTEIN"/>
    <property type="match status" value="1"/>
</dbReference>
<dbReference type="RefSeq" id="WP_039142096.1">
    <property type="nucleotide sequence ID" value="NZ_JSVC01000019.1"/>
</dbReference>
<keyword evidence="3" id="KW-1185">Reference proteome</keyword>
<accession>A0A0C1ISZ3</accession>
<sequence>MRLILLLLGFMFLACSNAEDSSIYGRWLPAKIVVLDEARHERQLDYDRSNIDSLVSERVKGHPDSIAELIGRAIRNQGLVAITFHKDSTFSIENYDHIVGNTVSGKWSRNNLDQLVLDFSGSEIFFYYKVSHLSDDSLVLRQYGKSFKEDYWSVEYFLKD</sequence>
<protein>
    <recommendedName>
        <fullName evidence="4">Lipoprotein</fullName>
    </recommendedName>
</protein>
<dbReference type="EMBL" id="JSVC01000019">
    <property type="protein sequence ID" value="KIC93529.1"/>
    <property type="molecule type" value="Genomic_DNA"/>
</dbReference>
<dbReference type="AlphaFoldDB" id="A0A0C1ISZ3"/>
<name>A0A0C1ISZ3_9BACT</name>
<comment type="caution">
    <text evidence="2">The sequence shown here is derived from an EMBL/GenBank/DDBJ whole genome shotgun (WGS) entry which is preliminary data.</text>
</comment>
<gene>
    <name evidence="2" type="ORF">OI18_17420</name>
</gene>
<feature type="signal peptide" evidence="1">
    <location>
        <begin position="1"/>
        <end position="18"/>
    </location>
</feature>
<dbReference type="STRING" id="1349421.OI18_17420"/>
<feature type="chain" id="PRO_5002147497" description="Lipoprotein" evidence="1">
    <location>
        <begin position="19"/>
        <end position="160"/>
    </location>
</feature>
<proteinExistence type="predicted"/>
<organism evidence="2 3">
    <name type="scientific">Flavihumibacter solisilvae</name>
    <dbReference type="NCBI Taxonomy" id="1349421"/>
    <lineage>
        <taxon>Bacteria</taxon>
        <taxon>Pseudomonadati</taxon>
        <taxon>Bacteroidota</taxon>
        <taxon>Chitinophagia</taxon>
        <taxon>Chitinophagales</taxon>
        <taxon>Chitinophagaceae</taxon>
        <taxon>Flavihumibacter</taxon>
    </lineage>
</organism>
<evidence type="ECO:0000313" key="3">
    <source>
        <dbReference type="Proteomes" id="UP000031408"/>
    </source>
</evidence>
<dbReference type="Proteomes" id="UP000031408">
    <property type="component" value="Unassembled WGS sequence"/>
</dbReference>
<evidence type="ECO:0000313" key="2">
    <source>
        <dbReference type="EMBL" id="KIC93529.1"/>
    </source>
</evidence>